<evidence type="ECO:0000256" key="3">
    <source>
        <dbReference type="ARBA" id="ARBA00023015"/>
    </source>
</evidence>
<evidence type="ECO:0000313" key="12">
    <source>
        <dbReference type="Proteomes" id="UP000494256"/>
    </source>
</evidence>
<accession>A0A8S1AFN8</accession>
<dbReference type="PANTHER" id="PTHR11064">
    <property type="entry name" value="CCAAT-BINDING TRANSCRIPTION FACTOR-RELATED"/>
    <property type="match status" value="1"/>
</dbReference>
<comment type="similarity">
    <text evidence="2">Belongs to the NFYB/HAP3 subunit family.</text>
</comment>
<dbReference type="Pfam" id="PF00808">
    <property type="entry name" value="CBFD_NFYB_HMF"/>
    <property type="match status" value="1"/>
</dbReference>
<dbReference type="EMBL" id="CADEBD010000314">
    <property type="protein sequence ID" value="CAB3242979.1"/>
    <property type="molecule type" value="Genomic_DNA"/>
</dbReference>
<keyword evidence="5" id="KW-0010">Activator</keyword>
<dbReference type="PANTHER" id="PTHR11064:SF9">
    <property type="entry name" value="NUCLEAR TRANSCRIPTION FACTOR Y SUBUNIT BETA"/>
    <property type="match status" value="1"/>
</dbReference>
<feature type="domain" description="Transcription factor CBF/NF-Y/archaeal histone" evidence="8">
    <location>
        <begin position="57"/>
        <end position="121"/>
    </location>
</feature>
<dbReference type="OrthoDB" id="386949at2759"/>
<dbReference type="Proteomes" id="UP000494106">
    <property type="component" value="Unassembled WGS sequence"/>
</dbReference>
<proteinExistence type="inferred from homology"/>
<reference evidence="11 12" key="1">
    <citation type="submission" date="2020-04" db="EMBL/GenBank/DDBJ databases">
        <authorList>
            <person name="Wallbank WR R."/>
            <person name="Pardo Diaz C."/>
            <person name="Kozak K."/>
            <person name="Martin S."/>
            <person name="Jiggins C."/>
            <person name="Moest M."/>
            <person name="Warren A I."/>
            <person name="Byers J.R.P. K."/>
            <person name="Montejo-Kovacevich G."/>
            <person name="Yen C E."/>
        </authorList>
    </citation>
    <scope>NUCLEOTIDE SEQUENCE [LARGE SCALE GENOMIC DNA]</scope>
</reference>
<evidence type="ECO:0000256" key="5">
    <source>
        <dbReference type="ARBA" id="ARBA00023159"/>
    </source>
</evidence>
<dbReference type="InterPro" id="IPR009072">
    <property type="entry name" value="Histone-fold"/>
</dbReference>
<keyword evidence="7" id="KW-0539">Nucleus</keyword>
<sequence>MESDEIGNDLRLDNAYIVDDENNIRCEYVVNSDDVLDEENNSDSGGKLAPLREQDRFLPIANIAKIMKRAIPDNGKIAKDARECVQECISEFISFVTSEASDRCQVEKRKTINGEDVLFAMNVLGFDNYVEPLRLYLKKYREIVLSPVTMNKLNKTIVLYGEDGSSCVPTENDTETQTESAVLYAYPKVIEDITFA</sequence>
<dbReference type="GO" id="GO:0001228">
    <property type="term" value="F:DNA-binding transcription activator activity, RNA polymerase II-specific"/>
    <property type="evidence" value="ECO:0007669"/>
    <property type="project" value="InterPro"/>
</dbReference>
<dbReference type="PRINTS" id="PR00615">
    <property type="entry name" value="CCAATSUBUNTA"/>
</dbReference>
<evidence type="ECO:0000313" key="10">
    <source>
        <dbReference type="EMBL" id="CAB3243398.1"/>
    </source>
</evidence>
<dbReference type="SUPFAM" id="SSF47113">
    <property type="entry name" value="Histone-fold"/>
    <property type="match status" value="1"/>
</dbReference>
<name>A0A8S1AFN8_ARCPL</name>
<dbReference type="FunFam" id="1.10.20.10:FF:000110">
    <property type="entry name" value="Nuclear factor Y, subunit B1"/>
    <property type="match status" value="1"/>
</dbReference>
<evidence type="ECO:0000256" key="7">
    <source>
        <dbReference type="ARBA" id="ARBA00023242"/>
    </source>
</evidence>
<dbReference type="GO" id="GO:0000978">
    <property type="term" value="F:RNA polymerase II cis-regulatory region sequence-specific DNA binding"/>
    <property type="evidence" value="ECO:0007669"/>
    <property type="project" value="TreeGrafter"/>
</dbReference>
<evidence type="ECO:0000256" key="6">
    <source>
        <dbReference type="ARBA" id="ARBA00023163"/>
    </source>
</evidence>
<evidence type="ECO:0000256" key="1">
    <source>
        <dbReference type="ARBA" id="ARBA00004123"/>
    </source>
</evidence>
<keyword evidence="3" id="KW-0805">Transcription regulation</keyword>
<dbReference type="GO" id="GO:0046982">
    <property type="term" value="F:protein heterodimerization activity"/>
    <property type="evidence" value="ECO:0007669"/>
    <property type="project" value="InterPro"/>
</dbReference>
<evidence type="ECO:0000259" key="8">
    <source>
        <dbReference type="Pfam" id="PF00808"/>
    </source>
</evidence>
<keyword evidence="6" id="KW-0804">Transcription</keyword>
<organism evidence="10 11">
    <name type="scientific">Arctia plantaginis</name>
    <name type="common">Wood tiger moth</name>
    <name type="synonym">Phalaena plantaginis</name>
    <dbReference type="NCBI Taxonomy" id="874455"/>
    <lineage>
        <taxon>Eukaryota</taxon>
        <taxon>Metazoa</taxon>
        <taxon>Ecdysozoa</taxon>
        <taxon>Arthropoda</taxon>
        <taxon>Hexapoda</taxon>
        <taxon>Insecta</taxon>
        <taxon>Pterygota</taxon>
        <taxon>Neoptera</taxon>
        <taxon>Endopterygota</taxon>
        <taxon>Lepidoptera</taxon>
        <taxon>Glossata</taxon>
        <taxon>Ditrysia</taxon>
        <taxon>Noctuoidea</taxon>
        <taxon>Erebidae</taxon>
        <taxon>Arctiinae</taxon>
        <taxon>Arctia</taxon>
    </lineage>
</organism>
<evidence type="ECO:0000313" key="9">
    <source>
        <dbReference type="EMBL" id="CAB3242979.1"/>
    </source>
</evidence>
<dbReference type="Gene3D" id="1.10.20.10">
    <property type="entry name" value="Histone, subunit A"/>
    <property type="match status" value="1"/>
</dbReference>
<evidence type="ECO:0000256" key="4">
    <source>
        <dbReference type="ARBA" id="ARBA00023125"/>
    </source>
</evidence>
<evidence type="ECO:0000313" key="11">
    <source>
        <dbReference type="Proteomes" id="UP000494106"/>
    </source>
</evidence>
<dbReference type="AlphaFoldDB" id="A0A8S1AFN8"/>
<dbReference type="EMBL" id="CADEBC010000519">
    <property type="protein sequence ID" value="CAB3243398.1"/>
    <property type="molecule type" value="Genomic_DNA"/>
</dbReference>
<gene>
    <name evidence="9" type="ORF">APLA_LOCUS10175</name>
    <name evidence="10" type="ORF">APLA_LOCUS9469</name>
</gene>
<keyword evidence="11" id="KW-1185">Reference proteome</keyword>
<dbReference type="Proteomes" id="UP000494256">
    <property type="component" value="Unassembled WGS sequence"/>
</dbReference>
<protein>
    <recommendedName>
        <fullName evidence="8">Transcription factor CBF/NF-Y/archaeal histone domain-containing protein</fullName>
    </recommendedName>
</protein>
<comment type="subcellular location">
    <subcellularLocation>
        <location evidence="1">Nucleus</location>
    </subcellularLocation>
</comment>
<dbReference type="InterPro" id="IPR027113">
    <property type="entry name" value="Transc_fact_NFYB/HAP3"/>
</dbReference>
<dbReference type="CDD" id="cd22907">
    <property type="entry name" value="HFD_NFYB"/>
    <property type="match status" value="1"/>
</dbReference>
<dbReference type="InterPro" id="IPR003958">
    <property type="entry name" value="CBFA_NFYB_domain"/>
</dbReference>
<evidence type="ECO:0000256" key="2">
    <source>
        <dbReference type="ARBA" id="ARBA00009053"/>
    </source>
</evidence>
<keyword evidence="4" id="KW-0238">DNA-binding</keyword>
<comment type="caution">
    <text evidence="10">The sequence shown here is derived from an EMBL/GenBank/DDBJ whole genome shotgun (WGS) entry which is preliminary data.</text>
</comment>
<dbReference type="GO" id="GO:0016602">
    <property type="term" value="C:CCAAT-binding factor complex"/>
    <property type="evidence" value="ECO:0007669"/>
    <property type="project" value="InterPro"/>
</dbReference>